<feature type="compositionally biased region" description="Basic and acidic residues" evidence="1">
    <location>
        <begin position="26"/>
        <end position="49"/>
    </location>
</feature>
<gene>
    <name evidence="2" type="ORF">FB45DRAFT_866808</name>
</gene>
<dbReference type="EMBL" id="JARKIF010000009">
    <property type="protein sequence ID" value="KAJ7630273.1"/>
    <property type="molecule type" value="Genomic_DNA"/>
</dbReference>
<name>A0AAD7BT57_9AGAR</name>
<dbReference type="AlphaFoldDB" id="A0AAD7BT57"/>
<proteinExistence type="predicted"/>
<dbReference type="Proteomes" id="UP001221142">
    <property type="component" value="Unassembled WGS sequence"/>
</dbReference>
<keyword evidence="3" id="KW-1185">Reference proteome</keyword>
<evidence type="ECO:0000313" key="3">
    <source>
        <dbReference type="Proteomes" id="UP001221142"/>
    </source>
</evidence>
<feature type="compositionally biased region" description="Basic and acidic residues" evidence="1">
    <location>
        <begin position="10"/>
        <end position="19"/>
    </location>
</feature>
<organism evidence="2 3">
    <name type="scientific">Roridomyces roridus</name>
    <dbReference type="NCBI Taxonomy" id="1738132"/>
    <lineage>
        <taxon>Eukaryota</taxon>
        <taxon>Fungi</taxon>
        <taxon>Dikarya</taxon>
        <taxon>Basidiomycota</taxon>
        <taxon>Agaricomycotina</taxon>
        <taxon>Agaricomycetes</taxon>
        <taxon>Agaricomycetidae</taxon>
        <taxon>Agaricales</taxon>
        <taxon>Marasmiineae</taxon>
        <taxon>Mycenaceae</taxon>
        <taxon>Roridomyces</taxon>
    </lineage>
</organism>
<evidence type="ECO:0000256" key="1">
    <source>
        <dbReference type="SAM" id="MobiDB-lite"/>
    </source>
</evidence>
<sequence>MIRTGGVGRSKGESGELDMHGYNNRPEGRRDRRAQRDWRARRDRRASDRSWDDMDITVPPLLQLHLRRLRPSSPDPLVYEANDPSTGADDARELHVHRGGAERSSLMLAGISGGIREREGKAAAACCAQVDANGMRVVGVNGGGGQRVVTGQKRRVQRAGQRCKDVFNVGRERRHAIPNELRRGLGGGTASTLSGLDTVDST</sequence>
<protein>
    <submittedName>
        <fullName evidence="2">Uncharacterized protein</fullName>
    </submittedName>
</protein>
<comment type="caution">
    <text evidence="2">The sequence shown here is derived from an EMBL/GenBank/DDBJ whole genome shotgun (WGS) entry which is preliminary data.</text>
</comment>
<feature type="region of interest" description="Disordered" evidence="1">
    <location>
        <begin position="1"/>
        <end position="49"/>
    </location>
</feature>
<feature type="region of interest" description="Disordered" evidence="1">
    <location>
        <begin position="181"/>
        <end position="202"/>
    </location>
</feature>
<reference evidence="2" key="1">
    <citation type="submission" date="2023-03" db="EMBL/GenBank/DDBJ databases">
        <title>Massive genome expansion in bonnet fungi (Mycena s.s.) driven by repeated elements and novel gene families across ecological guilds.</title>
        <authorList>
            <consortium name="Lawrence Berkeley National Laboratory"/>
            <person name="Harder C.B."/>
            <person name="Miyauchi S."/>
            <person name="Viragh M."/>
            <person name="Kuo A."/>
            <person name="Thoen E."/>
            <person name="Andreopoulos B."/>
            <person name="Lu D."/>
            <person name="Skrede I."/>
            <person name="Drula E."/>
            <person name="Henrissat B."/>
            <person name="Morin E."/>
            <person name="Kohler A."/>
            <person name="Barry K."/>
            <person name="LaButti K."/>
            <person name="Morin E."/>
            <person name="Salamov A."/>
            <person name="Lipzen A."/>
            <person name="Mereny Z."/>
            <person name="Hegedus B."/>
            <person name="Baldrian P."/>
            <person name="Stursova M."/>
            <person name="Weitz H."/>
            <person name="Taylor A."/>
            <person name="Grigoriev I.V."/>
            <person name="Nagy L.G."/>
            <person name="Martin F."/>
            <person name="Kauserud H."/>
        </authorList>
    </citation>
    <scope>NUCLEOTIDE SEQUENCE</scope>
    <source>
        <strain evidence="2">9284</strain>
    </source>
</reference>
<accession>A0AAD7BT57</accession>
<evidence type="ECO:0000313" key="2">
    <source>
        <dbReference type="EMBL" id="KAJ7630273.1"/>
    </source>
</evidence>